<dbReference type="Proteomes" id="UP001432146">
    <property type="component" value="Unassembled WGS sequence"/>
</dbReference>
<name>A0AAW0ZWA5_9HYME</name>
<evidence type="ECO:0000313" key="1">
    <source>
        <dbReference type="EMBL" id="KAK9301741.1"/>
    </source>
</evidence>
<organism evidence="1 2">
    <name type="scientific">Tetragonisca angustula</name>
    <dbReference type="NCBI Taxonomy" id="166442"/>
    <lineage>
        <taxon>Eukaryota</taxon>
        <taxon>Metazoa</taxon>
        <taxon>Ecdysozoa</taxon>
        <taxon>Arthropoda</taxon>
        <taxon>Hexapoda</taxon>
        <taxon>Insecta</taxon>
        <taxon>Pterygota</taxon>
        <taxon>Neoptera</taxon>
        <taxon>Endopterygota</taxon>
        <taxon>Hymenoptera</taxon>
        <taxon>Apocrita</taxon>
        <taxon>Aculeata</taxon>
        <taxon>Apoidea</taxon>
        <taxon>Anthophila</taxon>
        <taxon>Apidae</taxon>
        <taxon>Tetragonisca</taxon>
    </lineage>
</organism>
<keyword evidence="2" id="KW-1185">Reference proteome</keyword>
<gene>
    <name evidence="1" type="ORF">QLX08_006029</name>
</gene>
<accession>A0AAW0ZWA5</accession>
<evidence type="ECO:0000313" key="2">
    <source>
        <dbReference type="Proteomes" id="UP001432146"/>
    </source>
</evidence>
<dbReference type="AlphaFoldDB" id="A0AAW0ZWA5"/>
<reference evidence="1 2" key="1">
    <citation type="submission" date="2024-05" db="EMBL/GenBank/DDBJ databases">
        <title>The nuclear and mitochondrial genome assemblies of Tetragonisca angustula (Apidae: Meliponini), a tiny yet remarkable pollinator in the Neotropics.</title>
        <authorList>
            <person name="Ferrari R."/>
            <person name="Ricardo P.C."/>
            <person name="Dias F.C."/>
            <person name="Araujo N.S."/>
            <person name="Soares D.O."/>
            <person name="Zhou Q.-S."/>
            <person name="Zhu C.-D."/>
            <person name="Coutinho L."/>
            <person name="Airas M.C."/>
            <person name="Batista T.M."/>
        </authorList>
    </citation>
    <scope>NUCLEOTIDE SEQUENCE [LARGE SCALE GENOMIC DNA]</scope>
    <source>
        <strain evidence="1">ASF017062</strain>
        <tissue evidence="1">Abdomen</tissue>
    </source>
</reference>
<dbReference type="EMBL" id="JAWNGG020000107">
    <property type="protein sequence ID" value="KAK9301741.1"/>
    <property type="molecule type" value="Genomic_DNA"/>
</dbReference>
<proteinExistence type="predicted"/>
<sequence>MHPAGRNPASAISDSEILRNPGKSMTAASFISLAVRYEILYDRMGYSSRASADSGGKTRTNVIPACRLQQLKGKFITRERWLHLGASGTERNTLSTVSCVLEKRMLLMLQLVGINLVSSST</sequence>
<protein>
    <submittedName>
        <fullName evidence="1">Uncharacterized protein</fullName>
    </submittedName>
</protein>
<comment type="caution">
    <text evidence="1">The sequence shown here is derived from an EMBL/GenBank/DDBJ whole genome shotgun (WGS) entry which is preliminary data.</text>
</comment>